<gene>
    <name evidence="2" type="ORF">MRATA1EN1_LOCUS24791</name>
</gene>
<feature type="compositionally biased region" description="Low complexity" evidence="1">
    <location>
        <begin position="1"/>
        <end position="13"/>
    </location>
</feature>
<evidence type="ECO:0000313" key="3">
    <source>
        <dbReference type="Proteomes" id="UP001176941"/>
    </source>
</evidence>
<protein>
    <submittedName>
        <fullName evidence="2">Uncharacterized protein</fullName>
    </submittedName>
</protein>
<dbReference type="EMBL" id="OX459941">
    <property type="protein sequence ID" value="CAI9175829.1"/>
    <property type="molecule type" value="Genomic_DNA"/>
</dbReference>
<organism evidence="2 3">
    <name type="scientific">Rangifer tarandus platyrhynchus</name>
    <name type="common">Svalbard reindeer</name>
    <dbReference type="NCBI Taxonomy" id="3082113"/>
    <lineage>
        <taxon>Eukaryota</taxon>
        <taxon>Metazoa</taxon>
        <taxon>Chordata</taxon>
        <taxon>Craniata</taxon>
        <taxon>Vertebrata</taxon>
        <taxon>Euteleostomi</taxon>
        <taxon>Mammalia</taxon>
        <taxon>Eutheria</taxon>
        <taxon>Laurasiatheria</taxon>
        <taxon>Artiodactyla</taxon>
        <taxon>Ruminantia</taxon>
        <taxon>Pecora</taxon>
        <taxon>Cervidae</taxon>
        <taxon>Odocoileinae</taxon>
        <taxon>Rangifer</taxon>
    </lineage>
</organism>
<proteinExistence type="predicted"/>
<accession>A0ABN8ZVS2</accession>
<evidence type="ECO:0000313" key="2">
    <source>
        <dbReference type="EMBL" id="CAI9175829.1"/>
    </source>
</evidence>
<dbReference type="Proteomes" id="UP001176941">
    <property type="component" value="Chromosome 5"/>
</dbReference>
<evidence type="ECO:0000256" key="1">
    <source>
        <dbReference type="SAM" id="MobiDB-lite"/>
    </source>
</evidence>
<name>A0ABN8ZVS2_RANTA</name>
<reference evidence="2" key="1">
    <citation type="submission" date="2023-04" db="EMBL/GenBank/DDBJ databases">
        <authorList>
            <consortium name="ELIXIR-Norway"/>
        </authorList>
    </citation>
    <scope>NUCLEOTIDE SEQUENCE [LARGE SCALE GENOMIC DNA]</scope>
</reference>
<keyword evidence="3" id="KW-1185">Reference proteome</keyword>
<feature type="region of interest" description="Disordered" evidence="1">
    <location>
        <begin position="1"/>
        <end position="35"/>
    </location>
</feature>
<sequence>MPSSRGSSQPRSPTLQAGSLPSEPPGKPKNTGGDSLSLLQGNFLTQGLNQGLLHCRGILYQLSYQGSPGKPILPCKYLDSFTCLKYSSDELGGEVSECDFKNMSNNEMCVNIWKSAKLSILVSFVE</sequence>